<dbReference type="RefSeq" id="WP_129574825.1">
    <property type="nucleotide sequence ID" value="NZ_CP012672.1"/>
</dbReference>
<keyword evidence="2" id="KW-1133">Transmembrane helix</keyword>
<feature type="transmembrane region" description="Helical" evidence="2">
    <location>
        <begin position="189"/>
        <end position="211"/>
    </location>
</feature>
<feature type="region of interest" description="Disordered" evidence="1">
    <location>
        <begin position="122"/>
        <end position="143"/>
    </location>
</feature>
<keyword evidence="2" id="KW-0812">Transmembrane</keyword>
<accession>A0A4P2QM77</accession>
<feature type="compositionally biased region" description="Gly residues" evidence="1">
    <location>
        <begin position="125"/>
        <end position="137"/>
    </location>
</feature>
<feature type="region of interest" description="Disordered" evidence="1">
    <location>
        <begin position="1"/>
        <end position="71"/>
    </location>
</feature>
<keyword evidence="2" id="KW-0472">Membrane</keyword>
<dbReference type="EMBL" id="CP012672">
    <property type="protein sequence ID" value="AUX30956.1"/>
    <property type="molecule type" value="Genomic_DNA"/>
</dbReference>
<feature type="compositionally biased region" description="Low complexity" evidence="1">
    <location>
        <begin position="35"/>
        <end position="52"/>
    </location>
</feature>
<dbReference type="Proteomes" id="UP000295497">
    <property type="component" value="Chromosome"/>
</dbReference>
<evidence type="ECO:0000313" key="3">
    <source>
        <dbReference type="EMBL" id="AUX30956.1"/>
    </source>
</evidence>
<protein>
    <submittedName>
        <fullName evidence="3">Uncharacterized protein</fullName>
    </submittedName>
</protein>
<reference evidence="3 4" key="1">
    <citation type="submission" date="2015-09" db="EMBL/GenBank/DDBJ databases">
        <title>Sorangium comparison.</title>
        <authorList>
            <person name="Zaburannyi N."/>
            <person name="Bunk B."/>
            <person name="Overmann J."/>
            <person name="Mueller R."/>
        </authorList>
    </citation>
    <scope>NUCLEOTIDE SEQUENCE [LARGE SCALE GENOMIC DNA]</scope>
    <source>
        <strain evidence="3 4">So ce836</strain>
    </source>
</reference>
<evidence type="ECO:0000256" key="1">
    <source>
        <dbReference type="SAM" id="MobiDB-lite"/>
    </source>
</evidence>
<sequence>MKPRRPSDPRPPPTGDGPVERRGGPDRGRRLALVAPGAAPRAPEAEPLAPASEGERRAARELAEALDRGEVPLAAALRAAARPGGLDRADHEALLARALGDEGAPPTKAELRAAERLREALDPGAAGGAGSGRGGSSGELASPGARDELAELAAALRAAWRPAPLAELRNRALVEGALRTAPAPRARRIAPVTMAALSTLAAAAAAAALIFGQLREERASVARAPGAAAAPVGAAAPRLPLIEARSTTALFDPAAPFPREGGQTERIDRIAAARASDLRQNRYAAWGVR</sequence>
<evidence type="ECO:0000256" key="2">
    <source>
        <dbReference type="SAM" id="Phobius"/>
    </source>
</evidence>
<evidence type="ECO:0000313" key="4">
    <source>
        <dbReference type="Proteomes" id="UP000295497"/>
    </source>
</evidence>
<feature type="compositionally biased region" description="Basic and acidic residues" evidence="1">
    <location>
        <begin position="18"/>
        <end position="29"/>
    </location>
</feature>
<feature type="compositionally biased region" description="Basic and acidic residues" evidence="1">
    <location>
        <begin position="53"/>
        <end position="70"/>
    </location>
</feature>
<name>A0A4P2QM77_SORCE</name>
<gene>
    <name evidence="3" type="ORF">SOCE836_030700</name>
</gene>
<proteinExistence type="predicted"/>
<organism evidence="3 4">
    <name type="scientific">Sorangium cellulosum</name>
    <name type="common">Polyangium cellulosum</name>
    <dbReference type="NCBI Taxonomy" id="56"/>
    <lineage>
        <taxon>Bacteria</taxon>
        <taxon>Pseudomonadati</taxon>
        <taxon>Myxococcota</taxon>
        <taxon>Polyangia</taxon>
        <taxon>Polyangiales</taxon>
        <taxon>Polyangiaceae</taxon>
        <taxon>Sorangium</taxon>
    </lineage>
</organism>
<dbReference type="AlphaFoldDB" id="A0A4P2QM77"/>